<organism evidence="2 3">
    <name type="scientific">Enterococcus lactis</name>
    <dbReference type="NCBI Taxonomy" id="357441"/>
    <lineage>
        <taxon>Bacteria</taxon>
        <taxon>Bacillati</taxon>
        <taxon>Bacillota</taxon>
        <taxon>Bacilli</taxon>
        <taxon>Lactobacillales</taxon>
        <taxon>Enterococcaceae</taxon>
        <taxon>Enterococcus</taxon>
    </lineage>
</organism>
<dbReference type="PANTHER" id="PTHR34473:SF2">
    <property type="entry name" value="UPF0699 TRANSMEMBRANE PROTEIN YDBT"/>
    <property type="match status" value="1"/>
</dbReference>
<name>A0AAJ1SM20_9ENTE</name>
<accession>A0AAJ1SM20</accession>
<evidence type="ECO:0000313" key="3">
    <source>
        <dbReference type="Proteomes" id="UP001238215"/>
    </source>
</evidence>
<dbReference type="EMBL" id="JAVBZS010000077">
    <property type="protein sequence ID" value="MDP8590991.1"/>
    <property type="molecule type" value="Genomic_DNA"/>
</dbReference>
<keyword evidence="1" id="KW-0472">Membrane</keyword>
<protein>
    <recommendedName>
        <fullName evidence="4">PH domain-containing protein</fullName>
    </recommendedName>
</protein>
<keyword evidence="3" id="KW-1185">Reference proteome</keyword>
<feature type="transmembrane region" description="Helical" evidence="1">
    <location>
        <begin position="162"/>
        <end position="180"/>
    </location>
</feature>
<feature type="transmembrane region" description="Helical" evidence="1">
    <location>
        <begin position="35"/>
        <end position="51"/>
    </location>
</feature>
<evidence type="ECO:0000313" key="2">
    <source>
        <dbReference type="EMBL" id="MDP8590991.1"/>
    </source>
</evidence>
<reference evidence="2 3" key="1">
    <citation type="submission" date="2023-08" db="EMBL/GenBank/DDBJ databases">
        <title>Whole genome sequencing of Enterococcus.</title>
        <authorList>
            <person name="Kaptchouang Tchatchouang C.D."/>
            <person name="Ateba C.N."/>
        </authorList>
    </citation>
    <scope>NUCLEOTIDE SEQUENCE [LARGE SCALE GENOMIC DNA]</scope>
    <source>
        <strain evidence="2 3">ENT3_CNKT_NWU</strain>
    </source>
</reference>
<comment type="caution">
    <text evidence="2">The sequence shown here is derived from an EMBL/GenBank/DDBJ whole genome shotgun (WGS) entry which is preliminary data.</text>
</comment>
<proteinExistence type="predicted"/>
<feature type="transmembrane region" description="Helical" evidence="1">
    <location>
        <begin position="200"/>
        <end position="220"/>
    </location>
</feature>
<feature type="transmembrane region" description="Helical" evidence="1">
    <location>
        <begin position="7"/>
        <end position="29"/>
    </location>
</feature>
<dbReference type="RefSeq" id="WP_002293188.1">
    <property type="nucleotide sequence ID" value="NZ_CP170356.1"/>
</dbReference>
<feature type="transmembrane region" description="Helical" evidence="1">
    <location>
        <begin position="325"/>
        <end position="346"/>
    </location>
</feature>
<sequence>MKKLNKCIFLINTISIARSLIISIPFSIFLINKNLTFLFFMYLLYLVYVIFQKITEYFSVRYGFFETYFILEKGIFNKSILKIDKQDLKYVDSIEFTQSFLYKALNKYKVILNLKEEEDKKIVIRCINKTEKWIFNSFFEVGVTDKEEEKIDLIFKPMKKDIVIMSFFSANIIFVVLSSLDFIDNFSYLNISYKDVTMNTYLIVALTLGAFIIIILVQILRYGNYSVESTNKYLYKKNGILDYSSKELDIDNINTMIMYQNVFMRYLKIFNIYCLTTKNDSSKNEFKNMLFPYIKYDIFKNIIQENLQLKKFETILEKQSSKYSLCFLCLNILYIFFFLGIVYFGYLHGYRYYIFLLLVTICKKYSDSFFISIQVKEKRGVCLVIPGVFFNRKVLILSNGIETIKYSNICMFKKYKLILNSNNLPSKKYVLRGITKTQVLNVFSELSIEEKNVNNSHSVGG</sequence>
<keyword evidence="1" id="KW-0812">Transmembrane</keyword>
<dbReference type="Proteomes" id="UP001238215">
    <property type="component" value="Unassembled WGS sequence"/>
</dbReference>
<evidence type="ECO:0008006" key="4">
    <source>
        <dbReference type="Google" id="ProtNLM"/>
    </source>
</evidence>
<keyword evidence="1" id="KW-1133">Transmembrane helix</keyword>
<dbReference type="AlphaFoldDB" id="A0AAJ1SM20"/>
<gene>
    <name evidence="2" type="ORF">RAN64_13500</name>
</gene>
<dbReference type="PANTHER" id="PTHR34473">
    <property type="entry name" value="UPF0699 TRANSMEMBRANE PROTEIN YDBS"/>
    <property type="match status" value="1"/>
</dbReference>
<evidence type="ECO:0000256" key="1">
    <source>
        <dbReference type="SAM" id="Phobius"/>
    </source>
</evidence>